<protein>
    <submittedName>
        <fullName evidence="1">Uncharacterized protein</fullName>
    </submittedName>
</protein>
<reference evidence="1" key="1">
    <citation type="submission" date="2021-01" db="EMBL/GenBank/DDBJ databases">
        <title>Metabolic potential, ecology and presence of endohyphal bacteria is reflected in genomic diversity of Mucoromycotina.</title>
        <authorList>
            <person name="Muszewska A."/>
            <person name="Okrasinska A."/>
            <person name="Steczkiewicz K."/>
            <person name="Drgas O."/>
            <person name="Orlowska M."/>
            <person name="Perlinska-Lenart U."/>
            <person name="Aleksandrzak-Piekarczyk T."/>
            <person name="Szatraj K."/>
            <person name="Zielenkiewicz U."/>
            <person name="Pilsyk S."/>
            <person name="Malc E."/>
            <person name="Mieczkowski P."/>
            <person name="Kruszewska J.S."/>
            <person name="Biernat P."/>
            <person name="Pawlowska J."/>
        </authorList>
    </citation>
    <scope>NUCLEOTIDE SEQUENCE</scope>
    <source>
        <strain evidence="1">WA0000018081</strain>
    </source>
</reference>
<comment type="caution">
    <text evidence="1">The sequence shown here is derived from an EMBL/GenBank/DDBJ whole genome shotgun (WGS) entry which is preliminary data.</text>
</comment>
<gene>
    <name evidence="1" type="ORF">INT48_007601</name>
</gene>
<dbReference type="EMBL" id="JAEPRE010000092">
    <property type="protein sequence ID" value="KAG2233025.1"/>
    <property type="molecule type" value="Genomic_DNA"/>
</dbReference>
<evidence type="ECO:0000313" key="2">
    <source>
        <dbReference type="Proteomes" id="UP000613177"/>
    </source>
</evidence>
<organism evidence="1 2">
    <name type="scientific">Thamnidium elegans</name>
    <dbReference type="NCBI Taxonomy" id="101142"/>
    <lineage>
        <taxon>Eukaryota</taxon>
        <taxon>Fungi</taxon>
        <taxon>Fungi incertae sedis</taxon>
        <taxon>Mucoromycota</taxon>
        <taxon>Mucoromycotina</taxon>
        <taxon>Mucoromycetes</taxon>
        <taxon>Mucorales</taxon>
        <taxon>Mucorineae</taxon>
        <taxon>Mucoraceae</taxon>
        <taxon>Thamnidium</taxon>
    </lineage>
</organism>
<name>A0A8H7SR42_9FUNG</name>
<dbReference type="AlphaFoldDB" id="A0A8H7SR42"/>
<accession>A0A8H7SR42</accession>
<proteinExistence type="predicted"/>
<dbReference type="OrthoDB" id="2274092at2759"/>
<keyword evidence="2" id="KW-1185">Reference proteome</keyword>
<dbReference type="Proteomes" id="UP000613177">
    <property type="component" value="Unassembled WGS sequence"/>
</dbReference>
<evidence type="ECO:0000313" key="1">
    <source>
        <dbReference type="EMBL" id="KAG2233025.1"/>
    </source>
</evidence>
<sequence>MKEDCNLTIKVVTRHPKRRSCNDTLDQRAQFVKEWTLTTDFLKNYPGSSKRIVHQHFGKDVILIKQHVIPGAMSETSISALIKNLSTLGTNDIIRRF</sequence>